<reference evidence="1 2" key="2">
    <citation type="submission" date="2019-04" db="EMBL/GenBank/DDBJ databases">
        <title>The genome sequence of big-headed turtle.</title>
        <authorList>
            <person name="Gong S."/>
        </authorList>
    </citation>
    <scope>NUCLEOTIDE SEQUENCE [LARGE SCALE GENOMIC DNA]</scope>
    <source>
        <strain evidence="1">DO16091913</strain>
        <tissue evidence="1">Muscle</tissue>
    </source>
</reference>
<comment type="caution">
    <text evidence="1">The sequence shown here is derived from an EMBL/GenBank/DDBJ whole genome shotgun (WGS) entry which is preliminary data.</text>
</comment>
<dbReference type="AlphaFoldDB" id="A0A4D9ENH4"/>
<protein>
    <submittedName>
        <fullName evidence="1">Putative JmjC domain-containing histone demethylation protein 2C</fullName>
    </submittedName>
</protein>
<dbReference type="Proteomes" id="UP000297703">
    <property type="component" value="Unassembled WGS sequence"/>
</dbReference>
<evidence type="ECO:0000313" key="1">
    <source>
        <dbReference type="EMBL" id="TFK12069.1"/>
    </source>
</evidence>
<organism evidence="1 2">
    <name type="scientific">Platysternon megacephalum</name>
    <name type="common">big-headed turtle</name>
    <dbReference type="NCBI Taxonomy" id="55544"/>
    <lineage>
        <taxon>Eukaryota</taxon>
        <taxon>Metazoa</taxon>
        <taxon>Chordata</taxon>
        <taxon>Craniata</taxon>
        <taxon>Vertebrata</taxon>
        <taxon>Euteleostomi</taxon>
        <taxon>Archelosauria</taxon>
        <taxon>Testudinata</taxon>
        <taxon>Testudines</taxon>
        <taxon>Cryptodira</taxon>
        <taxon>Durocryptodira</taxon>
        <taxon>Testudinoidea</taxon>
        <taxon>Platysternidae</taxon>
        <taxon>Platysternon</taxon>
    </lineage>
</organism>
<accession>A0A4D9ENH4</accession>
<evidence type="ECO:0000313" key="2">
    <source>
        <dbReference type="Proteomes" id="UP000297703"/>
    </source>
</evidence>
<sequence>MEVPLSTILWRMSPLPAQQLASSRELSGLALWDISRAVFSLKEPQCTISCPLRKWGGNQQQKAENFNSNIQSPENIVIVSDLKQLCQCGWSTPFDRVNILLFPILMFFRFSTCK</sequence>
<keyword evidence="2" id="KW-1185">Reference proteome</keyword>
<gene>
    <name evidence="1" type="ORF">DR999_PMT04507</name>
</gene>
<name>A0A4D9ENH4_9SAUR</name>
<reference evidence="1 2" key="1">
    <citation type="submission" date="2019-04" db="EMBL/GenBank/DDBJ databases">
        <title>Draft genome of the big-headed turtle Platysternon megacephalum.</title>
        <authorList>
            <person name="Gong S."/>
        </authorList>
    </citation>
    <scope>NUCLEOTIDE SEQUENCE [LARGE SCALE GENOMIC DNA]</scope>
    <source>
        <strain evidence="1">DO16091913</strain>
        <tissue evidence="1">Muscle</tissue>
    </source>
</reference>
<proteinExistence type="predicted"/>
<dbReference type="EMBL" id="QXTE01000025">
    <property type="protein sequence ID" value="TFK12069.1"/>
    <property type="molecule type" value="Genomic_DNA"/>
</dbReference>